<feature type="region of interest" description="Disordered" evidence="1">
    <location>
        <begin position="220"/>
        <end position="244"/>
    </location>
</feature>
<evidence type="ECO:0000313" key="2">
    <source>
        <dbReference type="EMBL" id="MBK5896505.1"/>
    </source>
</evidence>
<comment type="caution">
    <text evidence="2">The sequence shown here is derived from an EMBL/GenBank/DDBJ whole genome shotgun (WGS) entry which is preliminary data.</text>
</comment>
<dbReference type="EMBL" id="JAEPRJ010000001">
    <property type="protein sequence ID" value="MBK5896505.1"/>
    <property type="molecule type" value="Genomic_DNA"/>
</dbReference>
<gene>
    <name evidence="2" type="ORF">JJN12_01715</name>
</gene>
<dbReference type="Proteomes" id="UP000604730">
    <property type="component" value="Unassembled WGS sequence"/>
</dbReference>
<dbReference type="NCBIfam" id="TIGR01784">
    <property type="entry name" value="T_den_put_tspse"/>
    <property type="match status" value="1"/>
</dbReference>
<organism evidence="2 3">
    <name type="scientific">Catonella massiliensis</name>
    <dbReference type="NCBI Taxonomy" id="2799636"/>
    <lineage>
        <taxon>Bacteria</taxon>
        <taxon>Bacillati</taxon>
        <taxon>Bacillota</taxon>
        <taxon>Clostridia</taxon>
        <taxon>Lachnospirales</taxon>
        <taxon>Lachnospiraceae</taxon>
        <taxon>Catonella</taxon>
    </lineage>
</organism>
<accession>A0ABS1IXG5</accession>
<evidence type="ECO:0000313" key="3">
    <source>
        <dbReference type="Proteomes" id="UP000604730"/>
    </source>
</evidence>
<dbReference type="RefSeq" id="WP_208428072.1">
    <property type="nucleotide sequence ID" value="NZ_JAEPRJ010000001.1"/>
</dbReference>
<dbReference type="Pfam" id="PF12784">
    <property type="entry name" value="PDDEXK_2"/>
    <property type="match status" value="1"/>
</dbReference>
<feature type="compositionally biased region" description="Basic and acidic residues" evidence="1">
    <location>
        <begin position="220"/>
        <end position="230"/>
    </location>
</feature>
<proteinExistence type="predicted"/>
<protein>
    <submittedName>
        <fullName evidence="2">Rpn family recombination-promoting nuclease/putative transposase</fullName>
    </submittedName>
</protein>
<reference evidence="2 3" key="1">
    <citation type="submission" date="2021-01" db="EMBL/GenBank/DDBJ databases">
        <title>Isolation and description of Catonella massiliensis sp. nov., a novel Catonella species, isolated from a stable periodontitis subject.</title>
        <authorList>
            <person name="Antezack A."/>
            <person name="Boxberger M."/>
            <person name="La Scola B."/>
            <person name="Monnet-Corti V."/>
        </authorList>
    </citation>
    <scope>NUCLEOTIDE SEQUENCE [LARGE SCALE GENOMIC DNA]</scope>
    <source>
        <strain evidence="2 3">Marseille-Q4567</strain>
    </source>
</reference>
<dbReference type="InterPro" id="IPR010106">
    <property type="entry name" value="RpnA"/>
</dbReference>
<name>A0ABS1IXG5_9FIRM</name>
<evidence type="ECO:0000256" key="1">
    <source>
        <dbReference type="SAM" id="MobiDB-lite"/>
    </source>
</evidence>
<sequence>MPAKKNFEKYAKLLNPIDDLMFCKMAEHKEFCEEILRVILEDEGLTVIEAIPQWQGKNLTGRSVVLDAKCVTGDGCQINIEVQKADDDNHLKRARYNAAVLTTNISETGKRFEFIPDVCIVFISKFDIFDGGLPLYHIDKVVRETGQVIEDGLTEIFVNTVNNDGSKPARLMKLFTDNDAYSSDEFPITSELKSRLKSSEGGSRTMNEILEKLISDEKRESELRGEERGEKRGRKEGKIEGANEEKLRIAKDMKASGLAFDFIARFTGLTEDAVATLQN</sequence>
<keyword evidence="3" id="KW-1185">Reference proteome</keyword>